<keyword evidence="4 6" id="KW-0472">Membrane</keyword>
<dbReference type="EMBL" id="CP015136">
    <property type="protein sequence ID" value="AMY10735.1"/>
    <property type="molecule type" value="Genomic_DNA"/>
</dbReference>
<keyword evidence="3 6" id="KW-1133">Transmembrane helix</keyword>
<dbReference type="KEGG" id="abac:LuPra_03974"/>
<gene>
    <name evidence="7" type="ORF">LuPra_03974</name>
</gene>
<evidence type="ECO:0000256" key="4">
    <source>
        <dbReference type="ARBA" id="ARBA00023136"/>
    </source>
</evidence>
<dbReference type="GO" id="GO:0016020">
    <property type="term" value="C:membrane"/>
    <property type="evidence" value="ECO:0007669"/>
    <property type="project" value="UniProtKB-SubCell"/>
</dbReference>
<dbReference type="AlphaFoldDB" id="A0A143PQ69"/>
<dbReference type="InterPro" id="IPR032808">
    <property type="entry name" value="DoxX"/>
</dbReference>
<feature type="region of interest" description="Disordered" evidence="5">
    <location>
        <begin position="124"/>
        <end position="143"/>
    </location>
</feature>
<evidence type="ECO:0000256" key="5">
    <source>
        <dbReference type="SAM" id="MobiDB-lite"/>
    </source>
</evidence>
<organism evidence="7 8">
    <name type="scientific">Luteitalea pratensis</name>
    <dbReference type="NCBI Taxonomy" id="1855912"/>
    <lineage>
        <taxon>Bacteria</taxon>
        <taxon>Pseudomonadati</taxon>
        <taxon>Acidobacteriota</taxon>
        <taxon>Vicinamibacteria</taxon>
        <taxon>Vicinamibacterales</taxon>
        <taxon>Vicinamibacteraceae</taxon>
        <taxon>Luteitalea</taxon>
    </lineage>
</organism>
<feature type="transmembrane region" description="Helical" evidence="6">
    <location>
        <begin position="7"/>
        <end position="28"/>
    </location>
</feature>
<dbReference type="OrthoDB" id="8967267at2"/>
<evidence type="ECO:0008006" key="9">
    <source>
        <dbReference type="Google" id="ProtNLM"/>
    </source>
</evidence>
<feature type="transmembrane region" description="Helical" evidence="6">
    <location>
        <begin position="97"/>
        <end position="114"/>
    </location>
</feature>
<dbReference type="Proteomes" id="UP000076079">
    <property type="component" value="Chromosome"/>
</dbReference>
<evidence type="ECO:0000256" key="2">
    <source>
        <dbReference type="ARBA" id="ARBA00022692"/>
    </source>
</evidence>
<dbReference type="RefSeq" id="WP_110172346.1">
    <property type="nucleotide sequence ID" value="NZ_CP015136.1"/>
</dbReference>
<name>A0A143PQ69_LUTPR</name>
<sequence length="143" mass="15024">MRVLRIVGAVALWIVNILAAAAFVAIGVAKFGLAEWAINFARWGYPDGFYMVIGALEIAGGVLLLVPRLSSYAASLLGAILIGAAATHALNNEAPRVAAPLMWLAVMTLIGVARRRRAWRPAIRTAPMPHGPGSLSEGGANQV</sequence>
<reference evidence="7 8" key="1">
    <citation type="journal article" date="2016" name="Genome Announc.">
        <title>First Complete Genome Sequence of a Subdivision 6 Acidobacterium Strain.</title>
        <authorList>
            <person name="Huang S."/>
            <person name="Vieira S."/>
            <person name="Bunk B."/>
            <person name="Riedel T."/>
            <person name="Sproer C."/>
            <person name="Overmann J."/>
        </authorList>
    </citation>
    <scope>NUCLEOTIDE SEQUENCE [LARGE SCALE GENOMIC DNA]</scope>
    <source>
        <strain evidence="8">DSM 100886 HEG_-6_39</strain>
    </source>
</reference>
<evidence type="ECO:0000313" key="8">
    <source>
        <dbReference type="Proteomes" id="UP000076079"/>
    </source>
</evidence>
<protein>
    <recommendedName>
        <fullName evidence="9">DoxX</fullName>
    </recommendedName>
</protein>
<accession>A0A143PQ69</accession>
<evidence type="ECO:0000256" key="3">
    <source>
        <dbReference type="ARBA" id="ARBA00022989"/>
    </source>
</evidence>
<evidence type="ECO:0000256" key="1">
    <source>
        <dbReference type="ARBA" id="ARBA00004141"/>
    </source>
</evidence>
<evidence type="ECO:0000256" key="6">
    <source>
        <dbReference type="SAM" id="Phobius"/>
    </source>
</evidence>
<dbReference type="Pfam" id="PF13564">
    <property type="entry name" value="DoxX_2"/>
    <property type="match status" value="1"/>
</dbReference>
<keyword evidence="8" id="KW-1185">Reference proteome</keyword>
<reference evidence="8" key="2">
    <citation type="submission" date="2016-04" db="EMBL/GenBank/DDBJ databases">
        <title>First Complete Genome Sequence of a Subdivision 6 Acidobacterium.</title>
        <authorList>
            <person name="Huang S."/>
            <person name="Vieira S."/>
            <person name="Bunk B."/>
            <person name="Riedel T."/>
            <person name="Sproeer C."/>
            <person name="Overmann J."/>
        </authorList>
    </citation>
    <scope>NUCLEOTIDE SEQUENCE [LARGE SCALE GENOMIC DNA]</scope>
    <source>
        <strain evidence="8">DSM 100886 HEG_-6_39</strain>
    </source>
</reference>
<feature type="transmembrane region" description="Helical" evidence="6">
    <location>
        <begin position="73"/>
        <end position="91"/>
    </location>
</feature>
<keyword evidence="2 6" id="KW-0812">Transmembrane</keyword>
<comment type="subcellular location">
    <subcellularLocation>
        <location evidence="1">Membrane</location>
        <topology evidence="1">Multi-pass membrane protein</topology>
    </subcellularLocation>
</comment>
<evidence type="ECO:0000313" key="7">
    <source>
        <dbReference type="EMBL" id="AMY10735.1"/>
    </source>
</evidence>
<dbReference type="STRING" id="1855912.LuPra_03974"/>
<feature type="transmembrane region" description="Helical" evidence="6">
    <location>
        <begin position="48"/>
        <end position="66"/>
    </location>
</feature>
<proteinExistence type="predicted"/>